<keyword evidence="1" id="KW-0812">Transmembrane</keyword>
<keyword evidence="2" id="KW-0732">Signal</keyword>
<gene>
    <name evidence="3" type="ORF">K431DRAFT_350040</name>
</gene>
<feature type="chain" id="PRO_5040193063" evidence="2">
    <location>
        <begin position="20"/>
        <end position="346"/>
    </location>
</feature>
<feature type="signal peptide" evidence="2">
    <location>
        <begin position="1"/>
        <end position="19"/>
    </location>
</feature>
<accession>A0A9P4UIG9</accession>
<evidence type="ECO:0000256" key="2">
    <source>
        <dbReference type="SAM" id="SignalP"/>
    </source>
</evidence>
<sequence>MRHHHALLALLGTTALSEAVVMPLTEPRTDSATPLAVVPAYEITVDRKVHTAASDAEVTDLVIAGDFTDRGIDERAEDSGHARFCGLLGIGCGSVNDETAGSVENVDSKRDPDPQGLSFCGPPGVSCGQGGPELDERDAIQDTGVIGFCGPPGMNCADNVEPTIVPVGKLESDAVGAVSLCGPLGVSCGNIEERDAQPMPESSPEAGGIIGFCGPPGIGCGSGEKRDADADADADTYKGGPVGFCGQPGVICPTDGDHKNRRERDLFASKSDGSMEFFSSLNKQPVKHFTTTTTSLQPTSNTFVHQMMEENNKSSGSGASRMALLATGMAFAVVIVAMQFFLVIMS</sequence>
<evidence type="ECO:0000256" key="1">
    <source>
        <dbReference type="SAM" id="Phobius"/>
    </source>
</evidence>
<dbReference type="AlphaFoldDB" id="A0A9P4UIG9"/>
<organism evidence="3 4">
    <name type="scientific">Polychaeton citri CBS 116435</name>
    <dbReference type="NCBI Taxonomy" id="1314669"/>
    <lineage>
        <taxon>Eukaryota</taxon>
        <taxon>Fungi</taxon>
        <taxon>Dikarya</taxon>
        <taxon>Ascomycota</taxon>
        <taxon>Pezizomycotina</taxon>
        <taxon>Dothideomycetes</taxon>
        <taxon>Dothideomycetidae</taxon>
        <taxon>Capnodiales</taxon>
        <taxon>Capnodiaceae</taxon>
        <taxon>Polychaeton</taxon>
    </lineage>
</organism>
<evidence type="ECO:0000313" key="3">
    <source>
        <dbReference type="EMBL" id="KAF2716847.1"/>
    </source>
</evidence>
<keyword evidence="4" id="KW-1185">Reference proteome</keyword>
<keyword evidence="1" id="KW-1133">Transmembrane helix</keyword>
<reference evidence="3" key="1">
    <citation type="journal article" date="2020" name="Stud. Mycol.">
        <title>101 Dothideomycetes genomes: a test case for predicting lifestyles and emergence of pathogens.</title>
        <authorList>
            <person name="Haridas S."/>
            <person name="Albert R."/>
            <person name="Binder M."/>
            <person name="Bloem J."/>
            <person name="Labutti K."/>
            <person name="Salamov A."/>
            <person name="Andreopoulos B."/>
            <person name="Baker S."/>
            <person name="Barry K."/>
            <person name="Bills G."/>
            <person name="Bluhm B."/>
            <person name="Cannon C."/>
            <person name="Castanera R."/>
            <person name="Culley D."/>
            <person name="Daum C."/>
            <person name="Ezra D."/>
            <person name="Gonzalez J."/>
            <person name="Henrissat B."/>
            <person name="Kuo A."/>
            <person name="Liang C."/>
            <person name="Lipzen A."/>
            <person name="Lutzoni F."/>
            <person name="Magnuson J."/>
            <person name="Mondo S."/>
            <person name="Nolan M."/>
            <person name="Ohm R."/>
            <person name="Pangilinan J."/>
            <person name="Park H.-J."/>
            <person name="Ramirez L."/>
            <person name="Alfaro M."/>
            <person name="Sun H."/>
            <person name="Tritt A."/>
            <person name="Yoshinaga Y."/>
            <person name="Zwiers L.-H."/>
            <person name="Turgeon B."/>
            <person name="Goodwin S."/>
            <person name="Spatafora J."/>
            <person name="Crous P."/>
            <person name="Grigoriev I."/>
        </authorList>
    </citation>
    <scope>NUCLEOTIDE SEQUENCE</scope>
    <source>
        <strain evidence="3">CBS 116435</strain>
    </source>
</reference>
<protein>
    <submittedName>
        <fullName evidence="3">Uncharacterized protein</fullName>
    </submittedName>
</protein>
<dbReference type="EMBL" id="MU003860">
    <property type="protein sequence ID" value="KAF2716847.1"/>
    <property type="molecule type" value="Genomic_DNA"/>
</dbReference>
<feature type="transmembrane region" description="Helical" evidence="1">
    <location>
        <begin position="322"/>
        <end position="344"/>
    </location>
</feature>
<dbReference type="Proteomes" id="UP000799441">
    <property type="component" value="Unassembled WGS sequence"/>
</dbReference>
<comment type="caution">
    <text evidence="3">The sequence shown here is derived from an EMBL/GenBank/DDBJ whole genome shotgun (WGS) entry which is preliminary data.</text>
</comment>
<evidence type="ECO:0000313" key="4">
    <source>
        <dbReference type="Proteomes" id="UP000799441"/>
    </source>
</evidence>
<name>A0A9P4UIG9_9PEZI</name>
<keyword evidence="1" id="KW-0472">Membrane</keyword>
<proteinExistence type="predicted"/>